<sequence length="403" mass="45835">MTSKLEELIAKLCPNGVEYKTIGEICNISVGGDVPKNSMSKQKTEKYSVPIISNGIGENALYGYTDVPKVKEPGVTVAARGTIGYAEYRDYPFYPIIRLLTAIPKDATAVNTKYLYCCLQGKQYRSPMGGIPQLTAPELKKVNIPIPPLEVQAEIVRILDTFTELTAELTAELTTRKKQYEYYRDTLLTFNDNNPLHSLISRYCPNGVEYYKTSDLVRMSFWLMPATPRFIEDGIPYITSKNVKNGVINFESAKYIDCEDFAEISKNRPICEGDMLITMIGTIGEVAIVKGNTKFYGQNLYLLRFDKTKIITKYYYYFITSEKIRNSIISRKNPSSQGYIKAGNIENLQIPIPPLEVQNQIVKILDCFDALCNDLTQGLPAEIEARRKQYEYYRDQLLNFKRA</sequence>
<evidence type="ECO:0000256" key="3">
    <source>
        <dbReference type="ARBA" id="ARBA00023125"/>
    </source>
</evidence>
<dbReference type="InterPro" id="IPR000055">
    <property type="entry name" value="Restrct_endonuc_typeI_TRD"/>
</dbReference>
<dbReference type="AlphaFoldDB" id="A0A135Z427"/>
<dbReference type="GO" id="GO:0009307">
    <property type="term" value="P:DNA restriction-modification system"/>
    <property type="evidence" value="ECO:0007669"/>
    <property type="project" value="UniProtKB-KW"/>
</dbReference>
<organism evidence="6 7">
    <name type="scientific">Gardnerella vaginalis</name>
    <dbReference type="NCBI Taxonomy" id="2702"/>
    <lineage>
        <taxon>Bacteria</taxon>
        <taxon>Bacillati</taxon>
        <taxon>Actinomycetota</taxon>
        <taxon>Actinomycetes</taxon>
        <taxon>Bifidobacteriales</taxon>
        <taxon>Bifidobacteriaceae</taxon>
        <taxon>Gardnerella</taxon>
    </lineage>
</organism>
<evidence type="ECO:0000256" key="1">
    <source>
        <dbReference type="ARBA" id="ARBA00010923"/>
    </source>
</evidence>
<dbReference type="PANTHER" id="PTHR43140">
    <property type="entry name" value="TYPE-1 RESTRICTION ENZYME ECOKI SPECIFICITY PROTEIN"/>
    <property type="match status" value="1"/>
</dbReference>
<evidence type="ECO:0000256" key="4">
    <source>
        <dbReference type="ARBA" id="ARBA00038652"/>
    </source>
</evidence>
<reference evidence="7" key="1">
    <citation type="submission" date="2016-02" db="EMBL/GenBank/DDBJ databases">
        <authorList>
            <person name="Mitreva M."/>
            <person name="Pepin K.H."/>
            <person name="Mihindukulasuriya K.A."/>
            <person name="Fulton R."/>
            <person name="Fronick C."/>
            <person name="O'Laughlin M."/>
            <person name="Miner T."/>
            <person name="Herter B."/>
            <person name="Rosa B.A."/>
            <person name="Cordes M."/>
            <person name="Tomlinson C."/>
            <person name="Wollam A."/>
            <person name="Palsikar V.B."/>
            <person name="Mardis E.R."/>
            <person name="Wilson R.K."/>
        </authorList>
    </citation>
    <scope>NUCLEOTIDE SEQUENCE [LARGE SCALE GENOMIC DNA]</scope>
    <source>
        <strain evidence="7">CMW7778B</strain>
    </source>
</reference>
<keyword evidence="3" id="KW-0238">DNA-binding</keyword>
<dbReference type="RefSeq" id="WP_075523857.1">
    <property type="nucleotide sequence ID" value="NZ_KQ961872.1"/>
</dbReference>
<evidence type="ECO:0000313" key="6">
    <source>
        <dbReference type="EMBL" id="KXI16398.1"/>
    </source>
</evidence>
<dbReference type="GO" id="GO:0003677">
    <property type="term" value="F:DNA binding"/>
    <property type="evidence" value="ECO:0007669"/>
    <property type="project" value="UniProtKB-KW"/>
</dbReference>
<dbReference type="Proteomes" id="UP000070505">
    <property type="component" value="Unassembled WGS sequence"/>
</dbReference>
<dbReference type="SUPFAM" id="SSF116734">
    <property type="entry name" value="DNA methylase specificity domain"/>
    <property type="match status" value="2"/>
</dbReference>
<dbReference type="PATRIC" id="fig|2702.101.peg.1091"/>
<keyword evidence="2" id="KW-0680">Restriction system</keyword>
<evidence type="ECO:0000259" key="5">
    <source>
        <dbReference type="Pfam" id="PF01420"/>
    </source>
</evidence>
<feature type="domain" description="Type I restriction modification DNA specificity" evidence="5">
    <location>
        <begin position="234"/>
        <end position="385"/>
    </location>
</feature>
<evidence type="ECO:0000313" key="7">
    <source>
        <dbReference type="Proteomes" id="UP000070505"/>
    </source>
</evidence>
<dbReference type="CDD" id="cd17272">
    <property type="entry name" value="RMtype1_S_Eco2747II-TRD2-CR2-like"/>
    <property type="match status" value="1"/>
</dbReference>
<dbReference type="CDD" id="cd17291">
    <property type="entry name" value="RMtype1_S_MgeORF438P-TRD-CR_like"/>
    <property type="match status" value="1"/>
</dbReference>
<protein>
    <submittedName>
        <fullName evidence="6">Type I restriction modification DNA specificity domain protein</fullName>
    </submittedName>
</protein>
<evidence type="ECO:0000256" key="2">
    <source>
        <dbReference type="ARBA" id="ARBA00022747"/>
    </source>
</evidence>
<comment type="subunit">
    <text evidence="4">The methyltransferase is composed of M and S polypeptides.</text>
</comment>
<name>A0A135Z427_GARVA</name>
<comment type="similarity">
    <text evidence="1">Belongs to the type-I restriction system S methylase family.</text>
</comment>
<dbReference type="PANTHER" id="PTHR43140:SF1">
    <property type="entry name" value="TYPE I RESTRICTION ENZYME ECOKI SPECIFICITY SUBUNIT"/>
    <property type="match status" value="1"/>
</dbReference>
<dbReference type="REBASE" id="170283">
    <property type="entry name" value="S.Gva7778BORF1107P"/>
</dbReference>
<dbReference type="InterPro" id="IPR051212">
    <property type="entry name" value="Type-I_RE_S_subunit"/>
</dbReference>
<comment type="caution">
    <text evidence="6">The sequence shown here is derived from an EMBL/GenBank/DDBJ whole genome shotgun (WGS) entry which is preliminary data.</text>
</comment>
<gene>
    <name evidence="6" type="ORF">HMPREF3230_01106</name>
</gene>
<dbReference type="EMBL" id="LSRC01000046">
    <property type="protein sequence ID" value="KXI16398.1"/>
    <property type="molecule type" value="Genomic_DNA"/>
</dbReference>
<feature type="domain" description="Type I restriction modification DNA specificity" evidence="5">
    <location>
        <begin position="14"/>
        <end position="173"/>
    </location>
</feature>
<dbReference type="Gene3D" id="3.90.220.20">
    <property type="entry name" value="DNA methylase specificity domains"/>
    <property type="match status" value="2"/>
</dbReference>
<dbReference type="Pfam" id="PF01420">
    <property type="entry name" value="Methylase_S"/>
    <property type="match status" value="2"/>
</dbReference>
<accession>A0A135Z427</accession>
<dbReference type="InterPro" id="IPR044946">
    <property type="entry name" value="Restrct_endonuc_typeI_TRD_sf"/>
</dbReference>
<proteinExistence type="inferred from homology"/>